<comment type="function">
    <text evidence="13">Catalyzes a reversible aldol reaction between acetaldehyde and D-glyceraldehyde 3-phosphate to generate 2-deoxy-D-ribose 5-phosphate. Participates in stress granule (SG) assembly. May allow ATP production from extracellular deoxyinosine in conditions of energy deprivation.</text>
</comment>
<evidence type="ECO:0000256" key="13">
    <source>
        <dbReference type="ARBA" id="ARBA00054733"/>
    </source>
</evidence>
<feature type="active site" description="Schiff-base intermediate with acetaldehyde" evidence="16">
    <location>
        <position position="218"/>
    </location>
</feature>
<dbReference type="SUPFAM" id="SSF51569">
    <property type="entry name" value="Aldolase"/>
    <property type="match status" value="1"/>
</dbReference>
<dbReference type="InterPro" id="IPR002915">
    <property type="entry name" value="DeoC/FbaB/LacD_aldolase"/>
</dbReference>
<dbReference type="CDD" id="cd00959">
    <property type="entry name" value="DeoC"/>
    <property type="match status" value="1"/>
</dbReference>
<keyword evidence="8" id="KW-0539">Nucleus</keyword>
<evidence type="ECO:0000313" key="18">
    <source>
        <dbReference type="Proteomes" id="UP001487740"/>
    </source>
</evidence>
<proteinExistence type="inferred from homology"/>
<evidence type="ECO:0000256" key="16">
    <source>
        <dbReference type="PIRSR" id="PIRSR001357-50"/>
    </source>
</evidence>
<keyword evidence="7" id="KW-0456">Lyase</keyword>
<evidence type="ECO:0000256" key="10">
    <source>
        <dbReference type="ARBA" id="ARBA00031814"/>
    </source>
</evidence>
<protein>
    <recommendedName>
        <fullName evidence="15">Deoxyribose-phosphate aldolase</fullName>
        <ecNumber evidence="5">4.1.2.4</ecNumber>
    </recommendedName>
    <alternativeName>
        <fullName evidence="11">2-deoxy-D-ribose 5-phosphate aldolase</fullName>
    </alternativeName>
    <alternativeName>
        <fullName evidence="10">Phosphodeoxyriboaldolase</fullName>
    </alternativeName>
</protein>
<dbReference type="GO" id="GO:0005634">
    <property type="term" value="C:nucleus"/>
    <property type="evidence" value="ECO:0007669"/>
    <property type="project" value="UniProtKB-SubCell"/>
</dbReference>
<name>A0AAW0UC02_SCYPA</name>
<dbReference type="FunFam" id="3.20.20.70:FF:000103">
    <property type="entry name" value="Putative deoxyribose-phosphate aldolase"/>
    <property type="match status" value="1"/>
</dbReference>
<keyword evidence="6" id="KW-0963">Cytoplasm</keyword>
<comment type="catalytic activity">
    <reaction evidence="12">
        <text>2-deoxy-D-ribose 5-phosphate = D-glyceraldehyde 3-phosphate + acetaldehyde</text>
        <dbReference type="Rhea" id="RHEA:12821"/>
        <dbReference type="ChEBI" id="CHEBI:15343"/>
        <dbReference type="ChEBI" id="CHEBI:59776"/>
        <dbReference type="ChEBI" id="CHEBI:62877"/>
        <dbReference type="EC" id="4.1.2.4"/>
    </reaction>
</comment>
<reference evidence="17 18" key="1">
    <citation type="submission" date="2023-03" db="EMBL/GenBank/DDBJ databases">
        <title>High-quality genome of Scylla paramamosain provides insights in environmental adaptation.</title>
        <authorList>
            <person name="Zhang L."/>
        </authorList>
    </citation>
    <scope>NUCLEOTIDE SEQUENCE [LARGE SCALE GENOMIC DNA]</scope>
    <source>
        <strain evidence="17">LZ_2023a</strain>
        <tissue evidence="17">Muscle</tissue>
    </source>
</reference>
<evidence type="ECO:0000256" key="15">
    <source>
        <dbReference type="ARBA" id="ARBA00068105"/>
    </source>
</evidence>
<dbReference type="SMART" id="SM01133">
    <property type="entry name" value="DeoC"/>
    <property type="match status" value="1"/>
</dbReference>
<evidence type="ECO:0000256" key="3">
    <source>
        <dbReference type="ARBA" id="ARBA00004816"/>
    </source>
</evidence>
<dbReference type="Gene3D" id="3.20.20.70">
    <property type="entry name" value="Aldolase class I"/>
    <property type="match status" value="1"/>
</dbReference>
<keyword evidence="18" id="KW-1185">Reference proteome</keyword>
<dbReference type="InterPro" id="IPR013785">
    <property type="entry name" value="Aldolase_TIM"/>
</dbReference>
<dbReference type="PANTHER" id="PTHR10889:SF3">
    <property type="entry name" value="DEOXYRIBOSE-PHOSPHATE ALDOLASE"/>
    <property type="match status" value="1"/>
</dbReference>
<evidence type="ECO:0000256" key="8">
    <source>
        <dbReference type="ARBA" id="ARBA00023242"/>
    </source>
</evidence>
<dbReference type="GO" id="GO:0004139">
    <property type="term" value="F:deoxyribose-phosphate aldolase activity"/>
    <property type="evidence" value="ECO:0007669"/>
    <property type="project" value="UniProtKB-EC"/>
</dbReference>
<dbReference type="GO" id="GO:0016052">
    <property type="term" value="P:carbohydrate catabolic process"/>
    <property type="evidence" value="ECO:0007669"/>
    <property type="project" value="TreeGrafter"/>
</dbReference>
<evidence type="ECO:0000256" key="1">
    <source>
        <dbReference type="ARBA" id="ARBA00004123"/>
    </source>
</evidence>
<comment type="subunit">
    <text evidence="14">Interacts with YBX1.</text>
</comment>
<accession>A0AAW0UC02</accession>
<sequence length="318" mass="34564">MEGRNTGMPLDLAWVHGVRINLPSVKRRAESLGARRCVKKQWQAAWLLRAVTCIDLTTLSGDDTNINVERLCHKAAHPVRHDLLAALGMEDSGLQCGAVCVYPARVAGAVATLKRIGADIPVAAVATGFPSGQYHLKTRLEEVRLTVADGAKEIDIVINREMVLSGNWQGLYDELVAMRGACGEAHMKAILAVGELGSLTNVYRASLVAMMAGADFIKTSTGKEGVNAILPVGLVMCRAIREFYQRTGIKVGFKPAGGLRQAKDALVWLILIKEELGNDWLNNHMFRIGASGLLGDIERQLFHYVYGRYAASSELPMA</sequence>
<dbReference type="EC" id="4.1.2.4" evidence="5"/>
<evidence type="ECO:0000256" key="7">
    <source>
        <dbReference type="ARBA" id="ARBA00023239"/>
    </source>
</evidence>
<gene>
    <name evidence="17" type="ORF">O3P69_004809</name>
</gene>
<dbReference type="AlphaFoldDB" id="A0AAW0UC02"/>
<evidence type="ECO:0000256" key="4">
    <source>
        <dbReference type="ARBA" id="ARBA00009473"/>
    </source>
</evidence>
<dbReference type="Pfam" id="PF01791">
    <property type="entry name" value="DeoC"/>
    <property type="match status" value="1"/>
</dbReference>
<dbReference type="EMBL" id="JARAKH010000014">
    <property type="protein sequence ID" value="KAK8397351.1"/>
    <property type="molecule type" value="Genomic_DNA"/>
</dbReference>
<comment type="caution">
    <text evidence="17">The sequence shown here is derived from an EMBL/GenBank/DDBJ whole genome shotgun (WGS) entry which is preliminary data.</text>
</comment>
<dbReference type="GO" id="GO:0009264">
    <property type="term" value="P:deoxyribonucleotide catabolic process"/>
    <property type="evidence" value="ECO:0007669"/>
    <property type="project" value="InterPro"/>
</dbReference>
<feature type="active site" description="Proton donor/acceptor" evidence="16">
    <location>
        <position position="254"/>
    </location>
</feature>
<comment type="subcellular location">
    <subcellularLocation>
        <location evidence="2">Cytoplasmic granule</location>
    </subcellularLocation>
    <subcellularLocation>
        <location evidence="1">Nucleus</location>
    </subcellularLocation>
</comment>
<evidence type="ECO:0000256" key="5">
    <source>
        <dbReference type="ARBA" id="ARBA00012515"/>
    </source>
</evidence>
<dbReference type="PIRSF" id="PIRSF001357">
    <property type="entry name" value="DeoC"/>
    <property type="match status" value="1"/>
</dbReference>
<keyword evidence="9 16" id="KW-0704">Schiff base</keyword>
<dbReference type="PANTHER" id="PTHR10889">
    <property type="entry name" value="DEOXYRIBOSE-PHOSPHATE ALDOLASE"/>
    <property type="match status" value="1"/>
</dbReference>
<organism evidence="17 18">
    <name type="scientific">Scylla paramamosain</name>
    <name type="common">Mud crab</name>
    <dbReference type="NCBI Taxonomy" id="85552"/>
    <lineage>
        <taxon>Eukaryota</taxon>
        <taxon>Metazoa</taxon>
        <taxon>Ecdysozoa</taxon>
        <taxon>Arthropoda</taxon>
        <taxon>Crustacea</taxon>
        <taxon>Multicrustacea</taxon>
        <taxon>Malacostraca</taxon>
        <taxon>Eumalacostraca</taxon>
        <taxon>Eucarida</taxon>
        <taxon>Decapoda</taxon>
        <taxon>Pleocyemata</taxon>
        <taxon>Brachyura</taxon>
        <taxon>Eubrachyura</taxon>
        <taxon>Portunoidea</taxon>
        <taxon>Portunidae</taxon>
        <taxon>Portuninae</taxon>
        <taxon>Scylla</taxon>
    </lineage>
</organism>
<dbReference type="NCBIfam" id="TIGR00126">
    <property type="entry name" value="deoC"/>
    <property type="match status" value="1"/>
</dbReference>
<evidence type="ECO:0000313" key="17">
    <source>
        <dbReference type="EMBL" id="KAK8397351.1"/>
    </source>
</evidence>
<evidence type="ECO:0000256" key="2">
    <source>
        <dbReference type="ARBA" id="ARBA00004463"/>
    </source>
</evidence>
<comment type="pathway">
    <text evidence="3">Carbohydrate degradation; 2-deoxy-D-ribose 1-phosphate degradation; D-glyceraldehyde 3-phosphate and acetaldehyde from 2-deoxy-alpha-D-ribose 1-phosphate: step 2/2.</text>
</comment>
<evidence type="ECO:0000256" key="11">
    <source>
        <dbReference type="ARBA" id="ARBA00032755"/>
    </source>
</evidence>
<evidence type="ECO:0000256" key="14">
    <source>
        <dbReference type="ARBA" id="ARBA00061866"/>
    </source>
</evidence>
<evidence type="ECO:0000256" key="9">
    <source>
        <dbReference type="ARBA" id="ARBA00023270"/>
    </source>
</evidence>
<evidence type="ECO:0000256" key="6">
    <source>
        <dbReference type="ARBA" id="ARBA00022490"/>
    </source>
</evidence>
<evidence type="ECO:0000256" key="12">
    <source>
        <dbReference type="ARBA" id="ARBA00048791"/>
    </source>
</evidence>
<dbReference type="InterPro" id="IPR011343">
    <property type="entry name" value="DeoC"/>
</dbReference>
<dbReference type="Proteomes" id="UP001487740">
    <property type="component" value="Unassembled WGS sequence"/>
</dbReference>
<dbReference type="GO" id="GO:0005737">
    <property type="term" value="C:cytoplasm"/>
    <property type="evidence" value="ECO:0007669"/>
    <property type="project" value="InterPro"/>
</dbReference>
<comment type="similarity">
    <text evidence="4">Belongs to the DeoC/FbaB aldolase family. DeoC type 2 subfamily.</text>
</comment>